<dbReference type="EMBL" id="CP096983">
    <property type="protein sequence ID" value="URZ10123.1"/>
    <property type="molecule type" value="Genomic_DNA"/>
</dbReference>
<dbReference type="STRING" id="84029.CROST_17160"/>
<evidence type="ECO:0000313" key="2">
    <source>
        <dbReference type="Proteomes" id="UP000190951"/>
    </source>
</evidence>
<keyword evidence="2" id="KW-1185">Reference proteome</keyword>
<sequence>MDSFIKELRKGIDKTEAVKNDIKREQRVLNNGLSSDIGKAVQGDVTKLINSSKSILDIMVRMSIKLNTAKTEFINADKNSFDLKAFQPKGIYRGYETSKGSKEKANPLLD</sequence>
<reference evidence="1 2" key="1">
    <citation type="submission" date="2022-04" db="EMBL/GenBank/DDBJ databases">
        <title>Genome sequence of C. roseum typestrain.</title>
        <authorList>
            <person name="Poehlein A."/>
            <person name="Schoch T."/>
            <person name="Duerre P."/>
            <person name="Daniel R."/>
        </authorList>
    </citation>
    <scope>NUCLEOTIDE SEQUENCE [LARGE SCALE GENOMIC DNA]</scope>
    <source>
        <strain evidence="1 2">DSM 7320</strain>
    </source>
</reference>
<accession>A0A1S8LVG7</accession>
<dbReference type="Proteomes" id="UP000190951">
    <property type="component" value="Chromosome"/>
</dbReference>
<dbReference type="RefSeq" id="WP_077835032.1">
    <property type="nucleotide sequence ID" value="NZ_CP096983.1"/>
</dbReference>
<dbReference type="KEGG" id="crw:CROST_008310"/>
<proteinExistence type="predicted"/>
<dbReference type="AlphaFoldDB" id="A0A1S8LVG7"/>
<name>A0A1S8LVG7_9CLOT</name>
<organism evidence="1 2">
    <name type="scientific">Clostridium felsineum</name>
    <dbReference type="NCBI Taxonomy" id="36839"/>
    <lineage>
        <taxon>Bacteria</taxon>
        <taxon>Bacillati</taxon>
        <taxon>Bacillota</taxon>
        <taxon>Clostridia</taxon>
        <taxon>Eubacteriales</taxon>
        <taxon>Clostridiaceae</taxon>
        <taxon>Clostridium</taxon>
    </lineage>
</organism>
<evidence type="ECO:0000313" key="1">
    <source>
        <dbReference type="EMBL" id="URZ10123.1"/>
    </source>
</evidence>
<gene>
    <name evidence="1" type="ORF">CROST_008310</name>
</gene>
<protein>
    <submittedName>
        <fullName evidence="1">Uncharacterized protein</fullName>
    </submittedName>
</protein>